<name>A0ABT8A2E3_9PROT</name>
<gene>
    <name evidence="3" type="ORF">QWZ14_05985</name>
</gene>
<dbReference type="Proteomes" id="UP001529369">
    <property type="component" value="Unassembled WGS sequence"/>
</dbReference>
<feature type="compositionally biased region" description="Low complexity" evidence="1">
    <location>
        <begin position="41"/>
        <end position="57"/>
    </location>
</feature>
<evidence type="ECO:0000313" key="4">
    <source>
        <dbReference type="Proteomes" id="UP001529369"/>
    </source>
</evidence>
<accession>A0ABT8A2E3</accession>
<proteinExistence type="predicted"/>
<keyword evidence="4" id="KW-1185">Reference proteome</keyword>
<sequence>MGSLQFHLATMIGLALAGPVLASPCTDQIDAFQKQLEDTGRTAGAASSGGQAVAAAREGQAMQPSGNAPTPPFQSPSREAQATQRTADAGDGGDQVMQAKAILEKGRALAVQGNEAGCLDSLGQARRQAAR</sequence>
<feature type="compositionally biased region" description="Polar residues" evidence="1">
    <location>
        <begin position="75"/>
        <end position="86"/>
    </location>
</feature>
<evidence type="ECO:0000256" key="2">
    <source>
        <dbReference type="SAM" id="SignalP"/>
    </source>
</evidence>
<evidence type="ECO:0000313" key="3">
    <source>
        <dbReference type="EMBL" id="MDN3563927.1"/>
    </source>
</evidence>
<feature type="chain" id="PRO_5046509185" evidence="2">
    <location>
        <begin position="23"/>
        <end position="131"/>
    </location>
</feature>
<feature type="region of interest" description="Disordered" evidence="1">
    <location>
        <begin position="39"/>
        <end position="95"/>
    </location>
</feature>
<feature type="signal peptide" evidence="2">
    <location>
        <begin position="1"/>
        <end position="22"/>
    </location>
</feature>
<protein>
    <submittedName>
        <fullName evidence="3">Uncharacterized protein</fullName>
    </submittedName>
</protein>
<comment type="caution">
    <text evidence="3">The sequence shown here is derived from an EMBL/GenBank/DDBJ whole genome shotgun (WGS) entry which is preliminary data.</text>
</comment>
<dbReference type="RefSeq" id="WP_290315720.1">
    <property type="nucleotide sequence ID" value="NZ_JAUFPN010000052.1"/>
</dbReference>
<organism evidence="3 4">
    <name type="scientific">Paeniroseomonas aquatica</name>
    <dbReference type="NCBI Taxonomy" id="373043"/>
    <lineage>
        <taxon>Bacteria</taxon>
        <taxon>Pseudomonadati</taxon>
        <taxon>Pseudomonadota</taxon>
        <taxon>Alphaproteobacteria</taxon>
        <taxon>Acetobacterales</taxon>
        <taxon>Acetobacteraceae</taxon>
        <taxon>Paeniroseomonas</taxon>
    </lineage>
</organism>
<reference evidence="4" key="1">
    <citation type="journal article" date="2019" name="Int. J. Syst. Evol. Microbiol.">
        <title>The Global Catalogue of Microorganisms (GCM) 10K type strain sequencing project: providing services to taxonomists for standard genome sequencing and annotation.</title>
        <authorList>
            <consortium name="The Broad Institute Genomics Platform"/>
            <consortium name="The Broad Institute Genome Sequencing Center for Infectious Disease"/>
            <person name="Wu L."/>
            <person name="Ma J."/>
        </authorList>
    </citation>
    <scope>NUCLEOTIDE SEQUENCE [LARGE SCALE GENOMIC DNA]</scope>
    <source>
        <strain evidence="4">CECT 7131</strain>
    </source>
</reference>
<dbReference type="EMBL" id="JAUFPN010000052">
    <property type="protein sequence ID" value="MDN3563927.1"/>
    <property type="molecule type" value="Genomic_DNA"/>
</dbReference>
<keyword evidence="2" id="KW-0732">Signal</keyword>
<evidence type="ECO:0000256" key="1">
    <source>
        <dbReference type="SAM" id="MobiDB-lite"/>
    </source>
</evidence>